<evidence type="ECO:0000313" key="2">
    <source>
        <dbReference type="EMBL" id="KAG2621974.1"/>
    </source>
</evidence>
<reference evidence="2" key="1">
    <citation type="submission" date="2020-05" db="EMBL/GenBank/DDBJ databases">
        <title>WGS assembly of Panicum virgatum.</title>
        <authorList>
            <person name="Lovell J.T."/>
            <person name="Jenkins J."/>
            <person name="Shu S."/>
            <person name="Juenger T.E."/>
            <person name="Schmutz J."/>
        </authorList>
    </citation>
    <scope>NUCLEOTIDE SEQUENCE</scope>
    <source>
        <strain evidence="2">AP13</strain>
    </source>
</reference>
<name>A0A8T0UM68_PANVG</name>
<evidence type="ECO:0000313" key="3">
    <source>
        <dbReference type="Proteomes" id="UP000823388"/>
    </source>
</evidence>
<evidence type="ECO:0000256" key="1">
    <source>
        <dbReference type="SAM" id="MobiDB-lite"/>
    </source>
</evidence>
<feature type="compositionally biased region" description="Polar residues" evidence="1">
    <location>
        <begin position="25"/>
        <end position="34"/>
    </location>
</feature>
<keyword evidence="3" id="KW-1185">Reference proteome</keyword>
<organism evidence="2 3">
    <name type="scientific">Panicum virgatum</name>
    <name type="common">Blackwell switchgrass</name>
    <dbReference type="NCBI Taxonomy" id="38727"/>
    <lineage>
        <taxon>Eukaryota</taxon>
        <taxon>Viridiplantae</taxon>
        <taxon>Streptophyta</taxon>
        <taxon>Embryophyta</taxon>
        <taxon>Tracheophyta</taxon>
        <taxon>Spermatophyta</taxon>
        <taxon>Magnoliopsida</taxon>
        <taxon>Liliopsida</taxon>
        <taxon>Poales</taxon>
        <taxon>Poaceae</taxon>
        <taxon>PACMAD clade</taxon>
        <taxon>Panicoideae</taxon>
        <taxon>Panicodae</taxon>
        <taxon>Paniceae</taxon>
        <taxon>Panicinae</taxon>
        <taxon>Panicum</taxon>
        <taxon>Panicum sect. Hiantes</taxon>
    </lineage>
</organism>
<dbReference type="EMBL" id="CM029042">
    <property type="protein sequence ID" value="KAG2621974.1"/>
    <property type="molecule type" value="Genomic_DNA"/>
</dbReference>
<sequence>MIAHCAPCGWSEGVASIIRSPPSHPASTFPSSFATPSRVPTPSRRRRPSSCARNQPTPVRLHRLLPRLLVAATVCCPTAPLGGQPPPLTATVSCGHPTAELASWPKVI</sequence>
<protein>
    <submittedName>
        <fullName evidence="2">Uncharacterized protein</fullName>
    </submittedName>
</protein>
<accession>A0A8T0UM68</accession>
<proteinExistence type="predicted"/>
<gene>
    <name evidence="2" type="ORF">PVAP13_3NG293323</name>
</gene>
<dbReference type="Proteomes" id="UP000823388">
    <property type="component" value="Chromosome 3N"/>
</dbReference>
<comment type="caution">
    <text evidence="2">The sequence shown here is derived from an EMBL/GenBank/DDBJ whole genome shotgun (WGS) entry which is preliminary data.</text>
</comment>
<dbReference type="AlphaFoldDB" id="A0A8T0UM68"/>
<feature type="region of interest" description="Disordered" evidence="1">
    <location>
        <begin position="19"/>
        <end position="56"/>
    </location>
</feature>